<evidence type="ECO:0000313" key="2">
    <source>
        <dbReference type="Proteomes" id="UP001218218"/>
    </source>
</evidence>
<keyword evidence="2" id="KW-1185">Reference proteome</keyword>
<dbReference type="Proteomes" id="UP001218218">
    <property type="component" value="Unassembled WGS sequence"/>
</dbReference>
<dbReference type="EMBL" id="JARIHO010000001">
    <property type="protein sequence ID" value="KAJ7368514.1"/>
    <property type="molecule type" value="Genomic_DNA"/>
</dbReference>
<evidence type="ECO:0000313" key="1">
    <source>
        <dbReference type="EMBL" id="KAJ7368514.1"/>
    </source>
</evidence>
<name>A0AAD7F4N6_9AGAR</name>
<proteinExistence type="predicted"/>
<comment type="caution">
    <text evidence="1">The sequence shown here is derived from an EMBL/GenBank/DDBJ whole genome shotgun (WGS) entry which is preliminary data.</text>
</comment>
<sequence>MYNWAWRAWRSTQRSCVEVMCGDPAWRSCEEVERGQGPQQVGTVDMRGGCVQWMGTVDVRGGCVWRSCKEVVRGGWVQRLGKEAHHQWLWADLFVIPNGREQHEQEAIPLLPVPGIPPRDLSLLSWLRALEGGGGSQAEERRGNWPATGAWSRVSRMQGYPSGKQHIKRIKRSTGAIKPWGSVEGSTAGKHRQENVQATLKEYRNYPKTMAYYGILCHHTYSFIVLV</sequence>
<dbReference type="AlphaFoldDB" id="A0AAD7F4N6"/>
<protein>
    <submittedName>
        <fullName evidence="1">Uncharacterized protein</fullName>
    </submittedName>
</protein>
<gene>
    <name evidence="1" type="ORF">DFH08DRAFT_796430</name>
</gene>
<accession>A0AAD7F4N6</accession>
<reference evidence="1" key="1">
    <citation type="submission" date="2023-03" db="EMBL/GenBank/DDBJ databases">
        <title>Massive genome expansion in bonnet fungi (Mycena s.s.) driven by repeated elements and novel gene families across ecological guilds.</title>
        <authorList>
            <consortium name="Lawrence Berkeley National Laboratory"/>
            <person name="Harder C.B."/>
            <person name="Miyauchi S."/>
            <person name="Viragh M."/>
            <person name="Kuo A."/>
            <person name="Thoen E."/>
            <person name="Andreopoulos B."/>
            <person name="Lu D."/>
            <person name="Skrede I."/>
            <person name="Drula E."/>
            <person name="Henrissat B."/>
            <person name="Morin E."/>
            <person name="Kohler A."/>
            <person name="Barry K."/>
            <person name="LaButti K."/>
            <person name="Morin E."/>
            <person name="Salamov A."/>
            <person name="Lipzen A."/>
            <person name="Mereny Z."/>
            <person name="Hegedus B."/>
            <person name="Baldrian P."/>
            <person name="Stursova M."/>
            <person name="Weitz H."/>
            <person name="Taylor A."/>
            <person name="Grigoriev I.V."/>
            <person name="Nagy L.G."/>
            <person name="Martin F."/>
            <person name="Kauserud H."/>
        </authorList>
    </citation>
    <scope>NUCLEOTIDE SEQUENCE</scope>
    <source>
        <strain evidence="1">CBHHK002</strain>
    </source>
</reference>
<organism evidence="1 2">
    <name type="scientific">Mycena albidolilacea</name>
    <dbReference type="NCBI Taxonomy" id="1033008"/>
    <lineage>
        <taxon>Eukaryota</taxon>
        <taxon>Fungi</taxon>
        <taxon>Dikarya</taxon>
        <taxon>Basidiomycota</taxon>
        <taxon>Agaricomycotina</taxon>
        <taxon>Agaricomycetes</taxon>
        <taxon>Agaricomycetidae</taxon>
        <taxon>Agaricales</taxon>
        <taxon>Marasmiineae</taxon>
        <taxon>Mycenaceae</taxon>
        <taxon>Mycena</taxon>
    </lineage>
</organism>